<dbReference type="GO" id="GO:0003677">
    <property type="term" value="F:DNA binding"/>
    <property type="evidence" value="ECO:0007669"/>
    <property type="project" value="UniProtKB-KW"/>
</dbReference>
<evidence type="ECO:0000256" key="4">
    <source>
        <dbReference type="ARBA" id="ARBA00023163"/>
    </source>
</evidence>
<gene>
    <name evidence="6" type="primary">blaI_10</name>
    <name evidence="6" type="ORF">OJF2_61270</name>
</gene>
<proteinExistence type="inferred from homology"/>
<dbReference type="GO" id="GO:0045892">
    <property type="term" value="P:negative regulation of DNA-templated transcription"/>
    <property type="evidence" value="ECO:0007669"/>
    <property type="project" value="InterPro"/>
</dbReference>
<dbReference type="EMBL" id="CP042997">
    <property type="protein sequence ID" value="QEH37536.1"/>
    <property type="molecule type" value="Genomic_DNA"/>
</dbReference>
<evidence type="ECO:0000313" key="7">
    <source>
        <dbReference type="Proteomes" id="UP000324233"/>
    </source>
</evidence>
<dbReference type="Gene3D" id="1.10.4040.10">
    <property type="entry name" value="Penicillinase repressor domain"/>
    <property type="match status" value="1"/>
</dbReference>
<dbReference type="SUPFAM" id="SSF46785">
    <property type="entry name" value="Winged helix' DNA-binding domain"/>
    <property type="match status" value="1"/>
</dbReference>
<dbReference type="OrthoDB" id="280196at2"/>
<name>A0A5B9WAG3_9BACT</name>
<keyword evidence="2" id="KW-0805">Transcription regulation</keyword>
<dbReference type="PIRSF" id="PIRSF019455">
    <property type="entry name" value="CopR_AtkY"/>
    <property type="match status" value="1"/>
</dbReference>
<feature type="region of interest" description="Disordered" evidence="5">
    <location>
        <begin position="127"/>
        <end position="152"/>
    </location>
</feature>
<dbReference type="Proteomes" id="UP000324233">
    <property type="component" value="Chromosome"/>
</dbReference>
<evidence type="ECO:0000313" key="6">
    <source>
        <dbReference type="EMBL" id="QEH37536.1"/>
    </source>
</evidence>
<dbReference type="InterPro" id="IPR036388">
    <property type="entry name" value="WH-like_DNA-bd_sf"/>
</dbReference>
<evidence type="ECO:0000256" key="2">
    <source>
        <dbReference type="ARBA" id="ARBA00023015"/>
    </source>
</evidence>
<dbReference type="InterPro" id="IPR005650">
    <property type="entry name" value="BlaI_family"/>
</dbReference>
<feature type="compositionally biased region" description="Basic residues" evidence="5">
    <location>
        <begin position="143"/>
        <end position="152"/>
    </location>
</feature>
<dbReference type="KEGG" id="agv:OJF2_61270"/>
<dbReference type="Pfam" id="PF03965">
    <property type="entry name" value="Penicillinase_R"/>
    <property type="match status" value="1"/>
</dbReference>
<dbReference type="Gene3D" id="1.10.10.10">
    <property type="entry name" value="Winged helix-like DNA-binding domain superfamily/Winged helix DNA-binding domain"/>
    <property type="match status" value="1"/>
</dbReference>
<dbReference type="RefSeq" id="WP_148597082.1">
    <property type="nucleotide sequence ID" value="NZ_CP042997.1"/>
</dbReference>
<accession>A0A5B9WAG3</accession>
<evidence type="ECO:0000256" key="3">
    <source>
        <dbReference type="ARBA" id="ARBA00023125"/>
    </source>
</evidence>
<comment type="similarity">
    <text evidence="1">Belongs to the BlaI transcriptional regulatory family.</text>
</comment>
<protein>
    <submittedName>
        <fullName evidence="6">Transcriptional regulator BlaI</fullName>
    </submittedName>
</protein>
<keyword evidence="4" id="KW-0804">Transcription</keyword>
<dbReference type="InterPro" id="IPR036390">
    <property type="entry name" value="WH_DNA-bd_sf"/>
</dbReference>
<reference evidence="6 7" key="1">
    <citation type="submission" date="2019-08" db="EMBL/GenBank/DDBJ databases">
        <title>Deep-cultivation of Planctomycetes and their phenomic and genomic characterization uncovers novel biology.</title>
        <authorList>
            <person name="Wiegand S."/>
            <person name="Jogler M."/>
            <person name="Boedeker C."/>
            <person name="Pinto D."/>
            <person name="Vollmers J."/>
            <person name="Rivas-Marin E."/>
            <person name="Kohn T."/>
            <person name="Peeters S.H."/>
            <person name="Heuer A."/>
            <person name="Rast P."/>
            <person name="Oberbeckmann S."/>
            <person name="Bunk B."/>
            <person name="Jeske O."/>
            <person name="Meyerdierks A."/>
            <person name="Storesund J.E."/>
            <person name="Kallscheuer N."/>
            <person name="Luecker S."/>
            <person name="Lage O.M."/>
            <person name="Pohl T."/>
            <person name="Merkel B.J."/>
            <person name="Hornburger P."/>
            <person name="Mueller R.-W."/>
            <person name="Bruemmer F."/>
            <person name="Labrenz M."/>
            <person name="Spormann A.M."/>
            <person name="Op den Camp H."/>
            <person name="Overmann J."/>
            <person name="Amann R."/>
            <person name="Jetten M.S.M."/>
            <person name="Mascher T."/>
            <person name="Medema M.H."/>
            <person name="Devos D.P."/>
            <person name="Kaster A.-K."/>
            <person name="Ovreas L."/>
            <person name="Rohde M."/>
            <person name="Galperin M.Y."/>
            <person name="Jogler C."/>
        </authorList>
    </citation>
    <scope>NUCLEOTIDE SEQUENCE [LARGE SCALE GENOMIC DNA]</scope>
    <source>
        <strain evidence="6 7">OJF2</strain>
    </source>
</reference>
<sequence length="152" mass="16928">MARPKAEQPTPGELEILKVLWERGSPATVRDVMDILNGRQEPARAYTSVMSLMNVMAEKGLLRRSPHGRAFLYEPATPRDRTLRSLLGETLERAYEGSASLLVAHLLDQSAPTAEELGRIRSLLDEYESRSSEEPQQGGAPCRRPRTKRSSG</sequence>
<keyword evidence="3" id="KW-0238">DNA-binding</keyword>
<keyword evidence="7" id="KW-1185">Reference proteome</keyword>
<organism evidence="6 7">
    <name type="scientific">Aquisphaera giovannonii</name>
    <dbReference type="NCBI Taxonomy" id="406548"/>
    <lineage>
        <taxon>Bacteria</taxon>
        <taxon>Pseudomonadati</taxon>
        <taxon>Planctomycetota</taxon>
        <taxon>Planctomycetia</taxon>
        <taxon>Isosphaerales</taxon>
        <taxon>Isosphaeraceae</taxon>
        <taxon>Aquisphaera</taxon>
    </lineage>
</organism>
<evidence type="ECO:0000256" key="5">
    <source>
        <dbReference type="SAM" id="MobiDB-lite"/>
    </source>
</evidence>
<dbReference type="AlphaFoldDB" id="A0A5B9WAG3"/>
<evidence type="ECO:0000256" key="1">
    <source>
        <dbReference type="ARBA" id="ARBA00011046"/>
    </source>
</evidence>